<dbReference type="SUPFAM" id="SSF48576">
    <property type="entry name" value="Terpenoid synthases"/>
    <property type="match status" value="1"/>
</dbReference>
<dbReference type="GO" id="GO:0016740">
    <property type="term" value="F:transferase activity"/>
    <property type="evidence" value="ECO:0007669"/>
    <property type="project" value="UniProtKB-KW"/>
</dbReference>
<evidence type="ECO:0000256" key="4">
    <source>
        <dbReference type="ARBA" id="ARBA00022723"/>
    </source>
</evidence>
<comment type="cofactor">
    <cofactor evidence="1">
        <name>Mg(2+)</name>
        <dbReference type="ChEBI" id="CHEBI:18420"/>
    </cofactor>
</comment>
<evidence type="ECO:0000256" key="1">
    <source>
        <dbReference type="ARBA" id="ARBA00001946"/>
    </source>
</evidence>
<keyword evidence="3 6" id="KW-0808">Transferase</keyword>
<dbReference type="Pfam" id="PF00348">
    <property type="entry name" value="polyprenyl_synt"/>
    <property type="match status" value="1"/>
</dbReference>
<sequence length="341" mass="36650">MSLDTSVKAGKAPTAELNAAERLADMATADMRRVDALILDRMGSPVPLIPKLARYLVEAGGKRIRPLITLATARMLDYQGDAQLKLAAAVEFIHTATLLHDDVVDESDLRRGRKSANIVWGNAPSVLVGDFLFARAFMLMVDAESLPALHSLSRAASVIAEGEVRQLAATGDVNVSEASYRAIIEAKTAALFAAAAEVSGIVANRTEDEIAALDRYGREIGLAFQLVDDMLDYGGLSATLGKKTGDDFREGKVTLPVTIAIAAANDEERAFWTRVIADKDQKDADFEHALDLITKHGALQATLEAARTHAANAREALSGFPDNVWKTALTDLADFVVERAH</sequence>
<dbReference type="Proteomes" id="UP001595379">
    <property type="component" value="Unassembled WGS sequence"/>
</dbReference>
<protein>
    <submittedName>
        <fullName evidence="7">Polyprenyl synthetase family protein</fullName>
        <ecNumber evidence="7">2.5.1.-</ecNumber>
    </submittedName>
</protein>
<evidence type="ECO:0000256" key="2">
    <source>
        <dbReference type="ARBA" id="ARBA00006706"/>
    </source>
</evidence>
<proteinExistence type="inferred from homology"/>
<comment type="caution">
    <text evidence="7">The sequence shown here is derived from an EMBL/GenBank/DDBJ whole genome shotgun (WGS) entry which is preliminary data.</text>
</comment>
<dbReference type="PANTHER" id="PTHR12001">
    <property type="entry name" value="GERANYLGERANYL PYROPHOSPHATE SYNTHASE"/>
    <property type="match status" value="1"/>
</dbReference>
<reference evidence="8" key="1">
    <citation type="journal article" date="2019" name="Int. J. Syst. Evol. Microbiol.">
        <title>The Global Catalogue of Microorganisms (GCM) 10K type strain sequencing project: providing services to taxonomists for standard genome sequencing and annotation.</title>
        <authorList>
            <consortium name="The Broad Institute Genomics Platform"/>
            <consortium name="The Broad Institute Genome Sequencing Center for Infectious Disease"/>
            <person name="Wu L."/>
            <person name="Ma J."/>
        </authorList>
    </citation>
    <scope>NUCLEOTIDE SEQUENCE [LARGE SCALE GENOMIC DNA]</scope>
    <source>
        <strain evidence="8">KCTC 52487</strain>
    </source>
</reference>
<evidence type="ECO:0000256" key="3">
    <source>
        <dbReference type="ARBA" id="ARBA00022679"/>
    </source>
</evidence>
<dbReference type="PANTHER" id="PTHR12001:SF69">
    <property type="entry name" value="ALL TRANS-POLYPRENYL-DIPHOSPHATE SYNTHASE PDSS1"/>
    <property type="match status" value="1"/>
</dbReference>
<comment type="similarity">
    <text evidence="2 6">Belongs to the FPP/GGPP synthase family.</text>
</comment>
<name>A0ABV6ZYT4_9PROT</name>
<keyword evidence="4" id="KW-0479">Metal-binding</keyword>
<dbReference type="InterPro" id="IPR008949">
    <property type="entry name" value="Isoprenoid_synthase_dom_sf"/>
</dbReference>
<evidence type="ECO:0000256" key="6">
    <source>
        <dbReference type="RuleBase" id="RU004466"/>
    </source>
</evidence>
<dbReference type="SFLD" id="SFLDS00005">
    <property type="entry name" value="Isoprenoid_Synthase_Type_I"/>
    <property type="match status" value="1"/>
</dbReference>
<dbReference type="InterPro" id="IPR033749">
    <property type="entry name" value="Polyprenyl_synt_CS"/>
</dbReference>
<gene>
    <name evidence="7" type="ORF">ACFOOR_10705</name>
</gene>
<evidence type="ECO:0000256" key="5">
    <source>
        <dbReference type="ARBA" id="ARBA00022842"/>
    </source>
</evidence>
<dbReference type="EMBL" id="JBHRSV010000019">
    <property type="protein sequence ID" value="MFC2926576.1"/>
    <property type="molecule type" value="Genomic_DNA"/>
</dbReference>
<evidence type="ECO:0000313" key="8">
    <source>
        <dbReference type="Proteomes" id="UP001595379"/>
    </source>
</evidence>
<dbReference type="RefSeq" id="WP_343164360.1">
    <property type="nucleotide sequence ID" value="NZ_JBHRSV010000019.1"/>
</dbReference>
<evidence type="ECO:0000313" key="7">
    <source>
        <dbReference type="EMBL" id="MFC2926576.1"/>
    </source>
</evidence>
<dbReference type="InterPro" id="IPR000092">
    <property type="entry name" value="Polyprenyl_synt"/>
</dbReference>
<accession>A0ABV6ZYT4</accession>
<dbReference type="Gene3D" id="1.10.600.10">
    <property type="entry name" value="Farnesyl Diphosphate Synthase"/>
    <property type="match status" value="1"/>
</dbReference>
<organism evidence="7 8">
    <name type="scientific">Hyphobacterium vulgare</name>
    <dbReference type="NCBI Taxonomy" id="1736751"/>
    <lineage>
        <taxon>Bacteria</taxon>
        <taxon>Pseudomonadati</taxon>
        <taxon>Pseudomonadota</taxon>
        <taxon>Alphaproteobacteria</taxon>
        <taxon>Maricaulales</taxon>
        <taxon>Maricaulaceae</taxon>
        <taxon>Hyphobacterium</taxon>
    </lineage>
</organism>
<keyword evidence="8" id="KW-1185">Reference proteome</keyword>
<dbReference type="PROSITE" id="PS00444">
    <property type="entry name" value="POLYPRENYL_SYNTHASE_2"/>
    <property type="match status" value="1"/>
</dbReference>
<dbReference type="PROSITE" id="PS00723">
    <property type="entry name" value="POLYPRENYL_SYNTHASE_1"/>
    <property type="match status" value="1"/>
</dbReference>
<dbReference type="CDD" id="cd00685">
    <property type="entry name" value="Trans_IPPS_HT"/>
    <property type="match status" value="1"/>
</dbReference>
<dbReference type="EC" id="2.5.1.-" evidence="7"/>
<keyword evidence="5" id="KW-0460">Magnesium</keyword>